<gene>
    <name evidence="1" type="ORF">hbim_03978</name>
</gene>
<dbReference type="AlphaFoldDB" id="A0AAI8TWY1"/>
<proteinExistence type="predicted"/>
<sequence length="374" mass="39106">MIEAGPVTVRGPGPVPWDLAATAVECIDDAIALIDDEPVSVEELWAEVLRAAAVDDGAGVVLVCPTWWTRDQVERVRAAAAAAFGEAVVMSRAEVVAAGRDDAAWAVVEIADELVVISRPDAMPVRMVRSDTETVVTAVTAAVSTAHEVIVDAPADVTQSGELGRLVAERLRRNGIPVVVVATLSLSPPDEPEPSEPDARSGAVRGRVAVCTGLALAAVFAAGAAAMRTPSTSGESTVTLVEGRVGMQVPAGWTVERLTGGAGSARVQASSPAEPVVALHLTQSGVPPGRLEDSLRRALDEQPAGVFVDFNPHDRVAGRDVVSYRELRAQRQVRWIVLTDNAVRIAIGCQSAPQRPDTVQAACEAAVRSAHALF</sequence>
<evidence type="ECO:0008006" key="3">
    <source>
        <dbReference type="Google" id="ProtNLM"/>
    </source>
</evidence>
<protein>
    <recommendedName>
        <fullName evidence="3">Type VII secretion-associated protein</fullName>
    </recommendedName>
</protein>
<dbReference type="EMBL" id="AP027452">
    <property type="protein sequence ID" value="BDY30035.1"/>
    <property type="molecule type" value="Genomic_DNA"/>
</dbReference>
<name>A0AAI8TWY1_MYCME</name>
<dbReference type="InterPro" id="IPR023840">
    <property type="entry name" value="T7SS_Rv3446c"/>
</dbReference>
<evidence type="ECO:0000313" key="1">
    <source>
        <dbReference type="EMBL" id="BDY30035.1"/>
    </source>
</evidence>
<organism evidence="1 2">
    <name type="scientific">Mycolicibacterium mageritense</name>
    <name type="common">Mycobacterium mageritense</name>
    <dbReference type="NCBI Taxonomy" id="53462"/>
    <lineage>
        <taxon>Bacteria</taxon>
        <taxon>Bacillati</taxon>
        <taxon>Actinomycetota</taxon>
        <taxon>Actinomycetes</taxon>
        <taxon>Mycobacteriales</taxon>
        <taxon>Mycobacteriaceae</taxon>
        <taxon>Mycolicibacterium</taxon>
    </lineage>
</organism>
<dbReference type="RefSeq" id="WP_276824489.1">
    <property type="nucleotide sequence ID" value="NZ_AP027452.1"/>
</dbReference>
<dbReference type="NCBIfam" id="TIGR03931">
    <property type="entry name" value="T7SS_Rv3446c"/>
    <property type="match status" value="1"/>
</dbReference>
<dbReference type="Proteomes" id="UP001241092">
    <property type="component" value="Chromosome"/>
</dbReference>
<evidence type="ECO:0000313" key="2">
    <source>
        <dbReference type="Proteomes" id="UP001241092"/>
    </source>
</evidence>
<reference evidence="1" key="1">
    <citation type="submission" date="2023-03" db="EMBL/GenBank/DDBJ databases">
        <title>Draft genome sequence of a Mycolicibacterium mageritense strain H4_3_1 isolated from a hybrid biological-inorganic system reactor.</title>
        <authorList>
            <person name="Feng X."/>
            <person name="Kazama D."/>
            <person name="Sato K."/>
            <person name="Kobayashi H."/>
        </authorList>
    </citation>
    <scope>NUCLEOTIDE SEQUENCE</scope>
    <source>
        <strain evidence="1">H4_3_1</strain>
    </source>
</reference>
<accession>A0AAI8TWY1</accession>